<protein>
    <submittedName>
        <fullName evidence="6">Esterase</fullName>
    </submittedName>
</protein>
<reference evidence="6 7" key="1">
    <citation type="submission" date="2012-08" db="EMBL/GenBank/DDBJ databases">
        <title>Whole genome shotgun sequence of Gordonia rubripertincta NBRC 101908.</title>
        <authorList>
            <person name="Takarada H."/>
            <person name="Hosoyama A."/>
            <person name="Tsuchikane K."/>
            <person name="Katsumata H."/>
            <person name="Baba S."/>
            <person name="Ohji S."/>
            <person name="Yamazaki S."/>
            <person name="Fujita N."/>
        </authorList>
    </citation>
    <scope>NUCLEOTIDE SEQUENCE [LARGE SCALE GENOMIC DNA]</scope>
    <source>
        <strain evidence="6 7">NBRC 101908</strain>
    </source>
</reference>
<feature type="active site" evidence="3">
    <location>
        <position position="194"/>
    </location>
</feature>
<gene>
    <name evidence="6" type="ORF">GORBP_104_00580</name>
</gene>
<dbReference type="Gene3D" id="3.40.50.1820">
    <property type="entry name" value="alpha/beta hydrolase"/>
    <property type="match status" value="1"/>
</dbReference>
<dbReference type="SUPFAM" id="SSF53474">
    <property type="entry name" value="alpha/beta-Hydrolases"/>
    <property type="match status" value="1"/>
</dbReference>
<keyword evidence="2" id="KW-0378">Hydrolase</keyword>
<evidence type="ECO:0000313" key="7">
    <source>
        <dbReference type="Proteomes" id="UP000010744"/>
    </source>
</evidence>
<keyword evidence="7" id="KW-1185">Reference proteome</keyword>
<organism evidence="6 7">
    <name type="scientific">Gordonia rubripertincta NBRC 101908</name>
    <dbReference type="NCBI Taxonomy" id="1077975"/>
    <lineage>
        <taxon>Bacteria</taxon>
        <taxon>Bacillati</taxon>
        <taxon>Actinomycetota</taxon>
        <taxon>Actinomycetes</taxon>
        <taxon>Mycobacteriales</taxon>
        <taxon>Gordoniaceae</taxon>
        <taxon>Gordonia</taxon>
    </lineage>
</organism>
<dbReference type="EMBL" id="BAHB01000104">
    <property type="protein sequence ID" value="GAB87596.1"/>
    <property type="molecule type" value="Genomic_DNA"/>
</dbReference>
<evidence type="ECO:0000259" key="5">
    <source>
        <dbReference type="Pfam" id="PF07859"/>
    </source>
</evidence>
<dbReference type="InterPro" id="IPR013094">
    <property type="entry name" value="AB_hydrolase_3"/>
</dbReference>
<evidence type="ECO:0000313" key="6">
    <source>
        <dbReference type="EMBL" id="GAB87596.1"/>
    </source>
</evidence>
<sequence>MMSVTSPTGGGPSLPADDENPFGRLGEDPHGSLRSRAVNAYLARVTWPMMLAARRSHPRVTAQMIQRSRPGLNRTIERLNPPPSGTRVGPVRETFRGGQIRGEWVTGRRAADPQPGTRVIYYLHGSGYVVCSPRTHRGLVARLGNLTELSAFSLDYRLGPEHPWPCAGNDAIRGYRWLLAQGYRAEDIVIAGDSAGGHLALDILAVNHATRTPQPGSMVLFSPLYDPTFDLAVDNQRSGVHDPIINAITARKILRLYTRTADPDHPRMRIRLTPEMTLPKTLIQYGALEVMGADARATHADIVGAGGVSVIQAWPDQGHVFQLMPRLSSEARQAVETAARFITVTAPTRTDTAS</sequence>
<comment type="caution">
    <text evidence="6">The sequence shown here is derived from an EMBL/GenBank/DDBJ whole genome shotgun (WGS) entry which is preliminary data.</text>
</comment>
<evidence type="ECO:0000256" key="1">
    <source>
        <dbReference type="ARBA" id="ARBA00010515"/>
    </source>
</evidence>
<comment type="similarity">
    <text evidence="1">Belongs to the 'GDXG' lipolytic enzyme family.</text>
</comment>
<dbReference type="InterPro" id="IPR050300">
    <property type="entry name" value="GDXG_lipolytic_enzyme"/>
</dbReference>
<name>A0ABQ0HZC4_GORRU</name>
<evidence type="ECO:0000256" key="2">
    <source>
        <dbReference type="ARBA" id="ARBA00022801"/>
    </source>
</evidence>
<dbReference type="PROSITE" id="PS01174">
    <property type="entry name" value="LIPASE_GDXG_SER"/>
    <property type="match status" value="1"/>
</dbReference>
<feature type="region of interest" description="Disordered" evidence="4">
    <location>
        <begin position="1"/>
        <end position="31"/>
    </location>
</feature>
<evidence type="ECO:0000256" key="4">
    <source>
        <dbReference type="SAM" id="MobiDB-lite"/>
    </source>
</evidence>
<dbReference type="Pfam" id="PF07859">
    <property type="entry name" value="Abhydrolase_3"/>
    <property type="match status" value="1"/>
</dbReference>
<proteinExistence type="inferred from homology"/>
<dbReference type="InterPro" id="IPR033140">
    <property type="entry name" value="Lipase_GDXG_put_SER_AS"/>
</dbReference>
<dbReference type="PANTHER" id="PTHR48081:SF30">
    <property type="entry name" value="ACETYL-HYDROLASE LIPR-RELATED"/>
    <property type="match status" value="1"/>
</dbReference>
<accession>A0ABQ0HZC4</accession>
<dbReference type="Proteomes" id="UP000010744">
    <property type="component" value="Unassembled WGS sequence"/>
</dbReference>
<dbReference type="PANTHER" id="PTHR48081">
    <property type="entry name" value="AB HYDROLASE SUPERFAMILY PROTEIN C4A8.06C"/>
    <property type="match status" value="1"/>
</dbReference>
<feature type="domain" description="Alpha/beta hydrolase fold-3" evidence="5">
    <location>
        <begin position="121"/>
        <end position="322"/>
    </location>
</feature>
<evidence type="ECO:0000256" key="3">
    <source>
        <dbReference type="PROSITE-ProRule" id="PRU10038"/>
    </source>
</evidence>
<dbReference type="InterPro" id="IPR029058">
    <property type="entry name" value="AB_hydrolase_fold"/>
</dbReference>